<dbReference type="InterPro" id="IPR002194">
    <property type="entry name" value="Chaperonin_TCP-1_CS"/>
</dbReference>
<proteinExistence type="inferred from homology"/>
<dbReference type="InterPro" id="IPR027413">
    <property type="entry name" value="GROEL-like_equatorial_sf"/>
</dbReference>
<accession>A0AAN9TMK6</accession>
<dbReference type="Proteomes" id="UP001367676">
    <property type="component" value="Unassembled WGS sequence"/>
</dbReference>
<comment type="caution">
    <text evidence="10">The sequence shown here is derived from an EMBL/GenBank/DDBJ whole genome shotgun (WGS) entry which is preliminary data.</text>
</comment>
<dbReference type="InterPro" id="IPR027409">
    <property type="entry name" value="GroEL-like_apical_dom_sf"/>
</dbReference>
<comment type="similarity">
    <text evidence="2 9">Belongs to the TCP-1 chaperonin family.</text>
</comment>
<evidence type="ECO:0000256" key="6">
    <source>
        <dbReference type="ARBA" id="ARBA00023186"/>
    </source>
</evidence>
<keyword evidence="3" id="KW-0963">Cytoplasm</keyword>
<keyword evidence="6 9" id="KW-0143">Chaperone</keyword>
<evidence type="ECO:0000256" key="7">
    <source>
        <dbReference type="ARBA" id="ARBA00024086"/>
    </source>
</evidence>
<sequence>MNARKPKKQDPVASYMTFDEYGRPFIILREQAEKEQISGLEVIKSHILAAKAITSIMKSSLGPKSLDKAMVSPDGDLIITNDGATILGKMDVDHAIAKLLVELSECQDIGVGDGTTGVVVLAGALLEEVEQLIEKGIHPIRIADGFELAAHFCIKHLEFISEEIAVEKNREFLKYTAMTSLRSKVVSKCNDKFAEMAVDAVLKVSNMENNLVDLERIKLDGKPGGSLEDTMLVNGVIIDQPLCHPHMDKELLKAAIAVVSCGMEMPKPNQMKAYLELASVESYNETKEYEKEVYESMIKKLEEIGANFVVCQAGIDDPATHLLLQSNTGGVRYVSEKEIELISTASGAHVVARFSDLTPEKLGFVGSVREIGLGMDNRMTVFEDCINSSVVTILIRGGNSLIIEEAKRSLNDALSIVKNLVMENRIVYGGGSCELSCSIAISKEADKISSLEQYAFRAFADALESIPMVLAENCGYSPIHTVTEIKSRQIVENNPYLGIDCMQMGTSDMKKQQVIETFRGKKQQILLAMQVVKQILKIDEVRTTDKNYGKHGDGTSFY</sequence>
<keyword evidence="11" id="KW-1185">Reference proteome</keyword>
<dbReference type="EMBL" id="JBBCAQ010000014">
    <property type="protein sequence ID" value="KAK7598364.1"/>
    <property type="molecule type" value="Genomic_DNA"/>
</dbReference>
<evidence type="ECO:0000256" key="5">
    <source>
        <dbReference type="ARBA" id="ARBA00022840"/>
    </source>
</evidence>
<dbReference type="InterPro" id="IPR002423">
    <property type="entry name" value="Cpn60/GroEL/TCP-1"/>
</dbReference>
<keyword evidence="5 9" id="KW-0067">ATP-binding</keyword>
<dbReference type="NCBIfam" id="NF041083">
    <property type="entry name" value="thermosome_beta"/>
    <property type="match status" value="1"/>
</dbReference>
<dbReference type="AlphaFoldDB" id="A0AAN9TMK6"/>
<dbReference type="InterPro" id="IPR054827">
    <property type="entry name" value="thermosome_alpha"/>
</dbReference>
<dbReference type="InterPro" id="IPR027410">
    <property type="entry name" value="TCP-1-like_intermed_sf"/>
</dbReference>
<dbReference type="SUPFAM" id="SSF48592">
    <property type="entry name" value="GroEL equatorial domain-like"/>
    <property type="match status" value="1"/>
</dbReference>
<dbReference type="GO" id="GO:0140662">
    <property type="term" value="F:ATP-dependent protein folding chaperone"/>
    <property type="evidence" value="ECO:0007669"/>
    <property type="project" value="InterPro"/>
</dbReference>
<dbReference type="Gene3D" id="1.10.560.10">
    <property type="entry name" value="GroEL-like equatorial domain"/>
    <property type="match status" value="1"/>
</dbReference>
<gene>
    <name evidence="10" type="ORF">V9T40_006599</name>
</gene>
<evidence type="ECO:0000256" key="8">
    <source>
        <dbReference type="ARBA" id="ARBA00033325"/>
    </source>
</evidence>
<dbReference type="Pfam" id="PF00118">
    <property type="entry name" value="Cpn60_TCP1"/>
    <property type="match status" value="1"/>
</dbReference>
<dbReference type="PANTHER" id="PTHR11353">
    <property type="entry name" value="CHAPERONIN"/>
    <property type="match status" value="1"/>
</dbReference>
<evidence type="ECO:0000256" key="1">
    <source>
        <dbReference type="ARBA" id="ARBA00004496"/>
    </source>
</evidence>
<reference evidence="10 11" key="1">
    <citation type="submission" date="2024-03" db="EMBL/GenBank/DDBJ databases">
        <title>Adaptation during the transition from Ophiocordyceps entomopathogen to insect associate is accompanied by gene loss and intensified selection.</title>
        <authorList>
            <person name="Ward C.M."/>
            <person name="Onetto C.A."/>
            <person name="Borneman A.R."/>
        </authorList>
    </citation>
    <scope>NUCLEOTIDE SEQUENCE [LARGE SCALE GENOMIC DNA]</scope>
    <source>
        <strain evidence="10">AWRI1</strain>
        <tissue evidence="10">Single Adult Female</tissue>
    </source>
</reference>
<dbReference type="SUPFAM" id="SSF52029">
    <property type="entry name" value="GroEL apical domain-like"/>
    <property type="match status" value="1"/>
</dbReference>
<dbReference type="NCBIfam" id="TIGR02343">
    <property type="entry name" value="chap_CCT_epsi"/>
    <property type="match status" value="1"/>
</dbReference>
<dbReference type="Gene3D" id="3.50.7.10">
    <property type="entry name" value="GroEL"/>
    <property type="match status" value="1"/>
</dbReference>
<dbReference type="PROSITE" id="PS00751">
    <property type="entry name" value="TCP1_2"/>
    <property type="match status" value="1"/>
</dbReference>
<dbReference type="GO" id="GO:0005524">
    <property type="term" value="F:ATP binding"/>
    <property type="evidence" value="ECO:0007669"/>
    <property type="project" value="UniProtKB-KW"/>
</dbReference>
<dbReference type="InterPro" id="IPR017998">
    <property type="entry name" value="Chaperone_TCP-1"/>
</dbReference>
<evidence type="ECO:0000313" key="10">
    <source>
        <dbReference type="EMBL" id="KAK7598364.1"/>
    </source>
</evidence>
<evidence type="ECO:0000256" key="9">
    <source>
        <dbReference type="RuleBase" id="RU004187"/>
    </source>
</evidence>
<protein>
    <recommendedName>
        <fullName evidence="7">T-complex protein 1 subunit epsilon</fullName>
    </recommendedName>
    <alternativeName>
        <fullName evidence="8">CCT-epsilon</fullName>
    </alternativeName>
</protein>
<dbReference type="NCBIfam" id="NF041082">
    <property type="entry name" value="thermosome_alpha"/>
    <property type="match status" value="1"/>
</dbReference>
<dbReference type="Gene3D" id="3.30.260.10">
    <property type="entry name" value="TCP-1-like chaperonin intermediate domain"/>
    <property type="match status" value="1"/>
</dbReference>
<evidence type="ECO:0000256" key="4">
    <source>
        <dbReference type="ARBA" id="ARBA00022741"/>
    </source>
</evidence>
<evidence type="ECO:0000313" key="11">
    <source>
        <dbReference type="Proteomes" id="UP001367676"/>
    </source>
</evidence>
<name>A0AAN9TMK6_9HEMI</name>
<dbReference type="PROSITE" id="PS00995">
    <property type="entry name" value="TCP1_3"/>
    <property type="match status" value="1"/>
</dbReference>
<dbReference type="InterPro" id="IPR012718">
    <property type="entry name" value="Chap_CCT_epsi"/>
</dbReference>
<evidence type="ECO:0000256" key="3">
    <source>
        <dbReference type="ARBA" id="ARBA00022490"/>
    </source>
</evidence>
<dbReference type="GO" id="GO:0051082">
    <property type="term" value="F:unfolded protein binding"/>
    <property type="evidence" value="ECO:0007669"/>
    <property type="project" value="InterPro"/>
</dbReference>
<dbReference type="PRINTS" id="PR00304">
    <property type="entry name" value="TCOMPLEXTCP1"/>
</dbReference>
<dbReference type="GO" id="GO:0016887">
    <property type="term" value="F:ATP hydrolysis activity"/>
    <property type="evidence" value="ECO:0007669"/>
    <property type="project" value="InterPro"/>
</dbReference>
<evidence type="ECO:0000256" key="2">
    <source>
        <dbReference type="ARBA" id="ARBA00008020"/>
    </source>
</evidence>
<dbReference type="SUPFAM" id="SSF54849">
    <property type="entry name" value="GroEL-intermediate domain like"/>
    <property type="match status" value="1"/>
</dbReference>
<dbReference type="GO" id="GO:0005832">
    <property type="term" value="C:chaperonin-containing T-complex"/>
    <property type="evidence" value="ECO:0007669"/>
    <property type="project" value="UniProtKB-ARBA"/>
</dbReference>
<organism evidence="10 11">
    <name type="scientific">Parthenolecanium corni</name>
    <dbReference type="NCBI Taxonomy" id="536013"/>
    <lineage>
        <taxon>Eukaryota</taxon>
        <taxon>Metazoa</taxon>
        <taxon>Ecdysozoa</taxon>
        <taxon>Arthropoda</taxon>
        <taxon>Hexapoda</taxon>
        <taxon>Insecta</taxon>
        <taxon>Pterygota</taxon>
        <taxon>Neoptera</taxon>
        <taxon>Paraneoptera</taxon>
        <taxon>Hemiptera</taxon>
        <taxon>Sternorrhyncha</taxon>
        <taxon>Coccoidea</taxon>
        <taxon>Coccidae</taxon>
        <taxon>Parthenolecanium</taxon>
    </lineage>
</organism>
<comment type="subcellular location">
    <subcellularLocation>
        <location evidence="1">Cytoplasm</location>
    </subcellularLocation>
</comment>
<dbReference type="InterPro" id="IPR053374">
    <property type="entry name" value="TCP-1_chaperonin"/>
</dbReference>
<keyword evidence="4 9" id="KW-0547">Nucleotide-binding</keyword>